<evidence type="ECO:0000313" key="1">
    <source>
        <dbReference type="EMBL" id="KAK3253710.1"/>
    </source>
</evidence>
<dbReference type="Proteomes" id="UP001190700">
    <property type="component" value="Unassembled WGS sequence"/>
</dbReference>
<organism evidence="1 2">
    <name type="scientific">Cymbomonas tetramitiformis</name>
    <dbReference type="NCBI Taxonomy" id="36881"/>
    <lineage>
        <taxon>Eukaryota</taxon>
        <taxon>Viridiplantae</taxon>
        <taxon>Chlorophyta</taxon>
        <taxon>Pyramimonadophyceae</taxon>
        <taxon>Pyramimonadales</taxon>
        <taxon>Pyramimonadaceae</taxon>
        <taxon>Cymbomonas</taxon>
    </lineage>
</organism>
<sequence>MSFMNVTGNNGVVEVNTDAYKFITEKMKAVLDEFDYYTSHLKFFNGKYDKWKQARNKSLGSAALTALSAKLIEEKDIKGKIDVIQLFSAPFRKAYSFFEDVEASELLDKFCLFESS</sequence>
<gene>
    <name evidence="1" type="ORF">CYMTET_37045</name>
</gene>
<protein>
    <submittedName>
        <fullName evidence="1">Uncharacterized protein</fullName>
    </submittedName>
</protein>
<keyword evidence="2" id="KW-1185">Reference proteome</keyword>
<proteinExistence type="predicted"/>
<dbReference type="EMBL" id="LGRX02024671">
    <property type="protein sequence ID" value="KAK3253710.1"/>
    <property type="molecule type" value="Genomic_DNA"/>
</dbReference>
<evidence type="ECO:0000313" key="2">
    <source>
        <dbReference type="Proteomes" id="UP001190700"/>
    </source>
</evidence>
<accession>A0AAE0CGY4</accession>
<name>A0AAE0CGY4_9CHLO</name>
<dbReference type="AlphaFoldDB" id="A0AAE0CGY4"/>
<reference evidence="1 2" key="1">
    <citation type="journal article" date="2015" name="Genome Biol. Evol.">
        <title>Comparative Genomics of a Bacterivorous Green Alga Reveals Evolutionary Causalities and Consequences of Phago-Mixotrophic Mode of Nutrition.</title>
        <authorList>
            <person name="Burns J.A."/>
            <person name="Paasch A."/>
            <person name="Narechania A."/>
            <person name="Kim E."/>
        </authorList>
    </citation>
    <scope>NUCLEOTIDE SEQUENCE [LARGE SCALE GENOMIC DNA]</scope>
    <source>
        <strain evidence="1 2">PLY_AMNH</strain>
    </source>
</reference>
<comment type="caution">
    <text evidence="1">The sequence shown here is derived from an EMBL/GenBank/DDBJ whole genome shotgun (WGS) entry which is preliminary data.</text>
</comment>